<accession>A0A2R4X3S2</accession>
<evidence type="ECO:0000313" key="11">
    <source>
        <dbReference type="Proteomes" id="UP000244727"/>
    </source>
</evidence>
<evidence type="ECO:0000256" key="3">
    <source>
        <dbReference type="ARBA" id="ARBA00022670"/>
    </source>
</evidence>
<keyword evidence="11" id="KW-1185">Reference proteome</keyword>
<feature type="transmembrane region" description="Helical" evidence="8">
    <location>
        <begin position="130"/>
        <end position="151"/>
    </location>
</feature>
<organism evidence="10 11">
    <name type="scientific">Halococcoides cellulosivorans</name>
    <dbReference type="NCBI Taxonomy" id="1679096"/>
    <lineage>
        <taxon>Archaea</taxon>
        <taxon>Methanobacteriati</taxon>
        <taxon>Methanobacteriota</taxon>
        <taxon>Stenosarchaea group</taxon>
        <taxon>Halobacteria</taxon>
        <taxon>Halobacteriales</taxon>
        <taxon>Haloarculaceae</taxon>
        <taxon>Halococcoides</taxon>
    </lineage>
</organism>
<dbReference type="Proteomes" id="UP000244727">
    <property type="component" value="Chromosome"/>
</dbReference>
<dbReference type="InterPro" id="IPR035952">
    <property type="entry name" value="Rhomboid-like_sf"/>
</dbReference>
<dbReference type="GO" id="GO:0004252">
    <property type="term" value="F:serine-type endopeptidase activity"/>
    <property type="evidence" value="ECO:0007669"/>
    <property type="project" value="InterPro"/>
</dbReference>
<feature type="transmembrane region" description="Helical" evidence="8">
    <location>
        <begin position="68"/>
        <end position="88"/>
    </location>
</feature>
<keyword evidence="5" id="KW-0378">Hydrolase</keyword>
<comment type="similarity">
    <text evidence="2">Belongs to the peptidase S54 family.</text>
</comment>
<evidence type="ECO:0000256" key="2">
    <source>
        <dbReference type="ARBA" id="ARBA00009045"/>
    </source>
</evidence>
<evidence type="ECO:0000259" key="9">
    <source>
        <dbReference type="Pfam" id="PF01694"/>
    </source>
</evidence>
<dbReference type="KEGG" id="harc:HARCEL1_12420"/>
<keyword evidence="3" id="KW-0645">Protease</keyword>
<comment type="subcellular location">
    <subcellularLocation>
        <location evidence="1">Membrane</location>
        <topology evidence="1">Multi-pass membrane protein</topology>
    </subcellularLocation>
</comment>
<gene>
    <name evidence="10" type="ORF">HARCEL1_12420</name>
</gene>
<dbReference type="AlphaFoldDB" id="A0A2R4X3S2"/>
<keyword evidence="6 8" id="KW-1133">Transmembrane helix</keyword>
<dbReference type="EMBL" id="CP028858">
    <property type="protein sequence ID" value="AWB28446.1"/>
    <property type="molecule type" value="Genomic_DNA"/>
</dbReference>
<dbReference type="PANTHER" id="PTHR43066">
    <property type="entry name" value="RHOMBOID-RELATED PROTEIN"/>
    <property type="match status" value="1"/>
</dbReference>
<sequence>MVTINDVPWVTFALATGMVVVYFVSPAITPLNYTLLAPWMHAGFGHIWQNLLVFVVLGAWVEHRVGWLPFLFFVVMIPYLALHLPVVLEYGELSRGASGLTMALTGYVFPVLLVDLAKRIESFECDAKEVAVGLGILLVLVYLSVDSWMTVQRFVGLEPRPGGVSVSSHMTGLVLGVLWFGWRSVRQGLVDA</sequence>
<dbReference type="GeneID" id="36513325"/>
<evidence type="ECO:0000256" key="6">
    <source>
        <dbReference type="ARBA" id="ARBA00022989"/>
    </source>
</evidence>
<dbReference type="RefSeq" id="WP_108383894.1">
    <property type="nucleotide sequence ID" value="NZ_CP028858.1"/>
</dbReference>
<keyword evidence="7 8" id="KW-0472">Membrane</keyword>
<dbReference type="Gene3D" id="1.20.1540.10">
    <property type="entry name" value="Rhomboid-like"/>
    <property type="match status" value="1"/>
</dbReference>
<evidence type="ECO:0000256" key="8">
    <source>
        <dbReference type="SAM" id="Phobius"/>
    </source>
</evidence>
<dbReference type="PANTHER" id="PTHR43066:SF1">
    <property type="entry name" value="RHOMBOID PROTEIN 2"/>
    <property type="match status" value="1"/>
</dbReference>
<feature type="domain" description="Peptidase S54 rhomboid" evidence="9">
    <location>
        <begin position="36"/>
        <end position="179"/>
    </location>
</feature>
<reference evidence="10 11" key="1">
    <citation type="submission" date="2018-04" db="EMBL/GenBank/DDBJ databases">
        <title>Halococcoides cellulosivorans gen. nov., sp. nov., an extremely halophilic cellulose-utilizing haloarchaeon from hypersaline lakes.</title>
        <authorList>
            <person name="Sorokin D.Y."/>
            <person name="Toshchakov S.V."/>
            <person name="Samarov N.I."/>
            <person name="Korzhenkov A."/>
            <person name="Kublanov I.V."/>
        </authorList>
    </citation>
    <scope>NUCLEOTIDE SEQUENCE [LARGE SCALE GENOMIC DNA]</scope>
    <source>
        <strain evidence="10 11">HArcel1</strain>
    </source>
</reference>
<dbReference type="Pfam" id="PF01694">
    <property type="entry name" value="Rhomboid"/>
    <property type="match status" value="1"/>
</dbReference>
<evidence type="ECO:0000256" key="5">
    <source>
        <dbReference type="ARBA" id="ARBA00022801"/>
    </source>
</evidence>
<evidence type="ECO:0000256" key="4">
    <source>
        <dbReference type="ARBA" id="ARBA00022692"/>
    </source>
</evidence>
<evidence type="ECO:0000256" key="1">
    <source>
        <dbReference type="ARBA" id="ARBA00004141"/>
    </source>
</evidence>
<evidence type="ECO:0000313" key="10">
    <source>
        <dbReference type="EMBL" id="AWB28446.1"/>
    </source>
</evidence>
<feature type="transmembrane region" description="Helical" evidence="8">
    <location>
        <begin position="7"/>
        <end position="28"/>
    </location>
</feature>
<dbReference type="SUPFAM" id="SSF144091">
    <property type="entry name" value="Rhomboid-like"/>
    <property type="match status" value="1"/>
</dbReference>
<keyword evidence="4 8" id="KW-0812">Transmembrane</keyword>
<dbReference type="GO" id="GO:0006508">
    <property type="term" value="P:proteolysis"/>
    <property type="evidence" value="ECO:0007669"/>
    <property type="project" value="UniProtKB-KW"/>
</dbReference>
<protein>
    <recommendedName>
        <fullName evidence="9">Peptidase S54 rhomboid domain-containing protein</fullName>
    </recommendedName>
</protein>
<name>A0A2R4X3S2_9EURY</name>
<feature type="transmembrane region" description="Helical" evidence="8">
    <location>
        <begin position="163"/>
        <end position="182"/>
    </location>
</feature>
<proteinExistence type="inferred from homology"/>
<feature type="transmembrane region" description="Helical" evidence="8">
    <location>
        <begin position="100"/>
        <end position="118"/>
    </location>
</feature>
<dbReference type="GO" id="GO:0016020">
    <property type="term" value="C:membrane"/>
    <property type="evidence" value="ECO:0007669"/>
    <property type="project" value="UniProtKB-SubCell"/>
</dbReference>
<dbReference type="InterPro" id="IPR022764">
    <property type="entry name" value="Peptidase_S54_rhomboid_dom"/>
</dbReference>
<evidence type="ECO:0000256" key="7">
    <source>
        <dbReference type="ARBA" id="ARBA00023136"/>
    </source>
</evidence>
<feature type="transmembrane region" description="Helical" evidence="8">
    <location>
        <begin position="40"/>
        <end position="61"/>
    </location>
</feature>